<comment type="subcellular location">
    <subcellularLocation>
        <location evidence="1">Membrane</location>
        <topology evidence="1">Multi-pass membrane protein</topology>
    </subcellularLocation>
</comment>
<dbReference type="InterPro" id="IPR049326">
    <property type="entry name" value="Rhodopsin_dom_fungi"/>
</dbReference>
<evidence type="ECO:0000256" key="7">
    <source>
        <dbReference type="SAM" id="Phobius"/>
    </source>
</evidence>
<evidence type="ECO:0000256" key="1">
    <source>
        <dbReference type="ARBA" id="ARBA00004141"/>
    </source>
</evidence>
<evidence type="ECO:0000313" key="9">
    <source>
        <dbReference type="EMBL" id="GAM35851.1"/>
    </source>
</evidence>
<keyword evidence="2 7" id="KW-0812">Transmembrane</keyword>
<feature type="domain" description="Rhodopsin" evidence="8">
    <location>
        <begin position="29"/>
        <end position="262"/>
    </location>
</feature>
<feature type="compositionally biased region" description="Basic and acidic residues" evidence="6">
    <location>
        <begin position="328"/>
        <end position="343"/>
    </location>
</feature>
<organism evidence="9 10">
    <name type="scientific">Talaromyces pinophilus</name>
    <name type="common">Penicillium pinophilum</name>
    <dbReference type="NCBI Taxonomy" id="128442"/>
    <lineage>
        <taxon>Eukaryota</taxon>
        <taxon>Fungi</taxon>
        <taxon>Dikarya</taxon>
        <taxon>Ascomycota</taxon>
        <taxon>Pezizomycotina</taxon>
        <taxon>Eurotiomycetes</taxon>
        <taxon>Eurotiomycetidae</taxon>
        <taxon>Eurotiales</taxon>
        <taxon>Trichocomaceae</taxon>
        <taxon>Talaromyces</taxon>
        <taxon>Talaromyces sect. Talaromyces</taxon>
    </lineage>
</organism>
<accession>A0A6V8H8N5</accession>
<proteinExistence type="inferred from homology"/>
<evidence type="ECO:0000256" key="3">
    <source>
        <dbReference type="ARBA" id="ARBA00022989"/>
    </source>
</evidence>
<dbReference type="AlphaFoldDB" id="A0A6V8H8N5"/>
<feature type="transmembrane region" description="Helical" evidence="7">
    <location>
        <begin position="90"/>
        <end position="110"/>
    </location>
</feature>
<dbReference type="InterPro" id="IPR052337">
    <property type="entry name" value="SAT4-like"/>
</dbReference>
<feature type="transmembrane region" description="Helical" evidence="7">
    <location>
        <begin position="122"/>
        <end position="147"/>
    </location>
</feature>
<sequence length="349" mass="38342">MTAVNDSQAPAILATASVFTALSVLAVILRFVARRLKRAQLGWDDWAILAALVMFVLCEGLEMTGAKALLHVKNGTEDPNYRTYAKYIHIYGIFYYPAIALTNISILLLYRRIFDTGWFKRVASLGLLLIVLQIIWAIPGALVEIWVCNPPSSYWESLTPKCIKFGTYWIVLMVTELVFEACMLLLPISEVLKLQFSLRRRLSVCGIFMLGSCVVIAGIICIVIYYCDPGALQLDKDAFWLNIHAGIAIVSACLPTYKPLVSSAKSKISAYGTNNSGSGTGSVADPCAQKGGSRYEESRFVDVDPNNGNNGYGRKASSKGWMSMDSVDTLRDGGPRDGEEDFRLTGSQS</sequence>
<evidence type="ECO:0000256" key="4">
    <source>
        <dbReference type="ARBA" id="ARBA00023136"/>
    </source>
</evidence>
<dbReference type="GO" id="GO:0016020">
    <property type="term" value="C:membrane"/>
    <property type="evidence" value="ECO:0007669"/>
    <property type="project" value="UniProtKB-SubCell"/>
</dbReference>
<evidence type="ECO:0000256" key="5">
    <source>
        <dbReference type="ARBA" id="ARBA00038359"/>
    </source>
</evidence>
<name>A0A6V8H8N5_TALPI</name>
<dbReference type="PANTHER" id="PTHR33048:SF47">
    <property type="entry name" value="INTEGRAL MEMBRANE PROTEIN-RELATED"/>
    <property type="match status" value="1"/>
</dbReference>
<evidence type="ECO:0000313" key="10">
    <source>
        <dbReference type="Proteomes" id="UP000053095"/>
    </source>
</evidence>
<feature type="region of interest" description="Disordered" evidence="6">
    <location>
        <begin position="298"/>
        <end position="349"/>
    </location>
</feature>
<comment type="caution">
    <text evidence="9">The sequence shown here is derived from an EMBL/GenBank/DDBJ whole genome shotgun (WGS) entry which is preliminary data.</text>
</comment>
<reference evidence="10" key="1">
    <citation type="journal article" date="2015" name="Genome Announc.">
        <title>Draft genome sequence of Talaromyces cellulolyticus strain Y-94, a source of lignocellulosic biomass-degrading enzymes.</title>
        <authorList>
            <person name="Fujii T."/>
            <person name="Koike H."/>
            <person name="Sawayama S."/>
            <person name="Yano S."/>
            <person name="Inoue H."/>
        </authorList>
    </citation>
    <scope>NUCLEOTIDE SEQUENCE [LARGE SCALE GENOMIC DNA]</scope>
    <source>
        <strain evidence="10">Y-94</strain>
    </source>
</reference>
<dbReference type="PANTHER" id="PTHR33048">
    <property type="entry name" value="PTH11-LIKE INTEGRAL MEMBRANE PROTEIN (AFU_ORTHOLOGUE AFUA_5G11245)"/>
    <property type="match status" value="1"/>
</dbReference>
<feature type="transmembrane region" description="Helical" evidence="7">
    <location>
        <begin position="207"/>
        <end position="226"/>
    </location>
</feature>
<feature type="transmembrane region" description="Helical" evidence="7">
    <location>
        <begin position="238"/>
        <end position="257"/>
    </location>
</feature>
<keyword evidence="10" id="KW-1185">Reference proteome</keyword>
<comment type="similarity">
    <text evidence="5">Belongs to the SAT4 family.</text>
</comment>
<protein>
    <recommendedName>
        <fullName evidence="8">Rhodopsin domain-containing protein</fullName>
    </recommendedName>
</protein>
<dbReference type="EMBL" id="DF933813">
    <property type="protein sequence ID" value="GAM35851.1"/>
    <property type="molecule type" value="Genomic_DNA"/>
</dbReference>
<feature type="transmembrane region" description="Helical" evidence="7">
    <location>
        <begin position="45"/>
        <end position="70"/>
    </location>
</feature>
<evidence type="ECO:0000256" key="2">
    <source>
        <dbReference type="ARBA" id="ARBA00022692"/>
    </source>
</evidence>
<keyword evidence="3 7" id="KW-1133">Transmembrane helix</keyword>
<evidence type="ECO:0000259" key="8">
    <source>
        <dbReference type="Pfam" id="PF20684"/>
    </source>
</evidence>
<keyword evidence="4 7" id="KW-0472">Membrane</keyword>
<dbReference type="Proteomes" id="UP000053095">
    <property type="component" value="Unassembled WGS sequence"/>
</dbReference>
<dbReference type="Pfam" id="PF20684">
    <property type="entry name" value="Fung_rhodopsin"/>
    <property type="match status" value="1"/>
</dbReference>
<gene>
    <name evidence="9" type="ORF">TCE0_017r04499</name>
</gene>
<evidence type="ECO:0000256" key="6">
    <source>
        <dbReference type="SAM" id="MobiDB-lite"/>
    </source>
</evidence>
<feature type="transmembrane region" description="Helical" evidence="7">
    <location>
        <begin position="12"/>
        <end position="33"/>
    </location>
</feature>
<feature type="transmembrane region" description="Helical" evidence="7">
    <location>
        <begin position="167"/>
        <end position="186"/>
    </location>
</feature>